<dbReference type="InterPro" id="IPR042099">
    <property type="entry name" value="ANL_N_sf"/>
</dbReference>
<dbReference type="PROSITE" id="PS00455">
    <property type="entry name" value="AMP_BINDING"/>
    <property type="match status" value="1"/>
</dbReference>
<evidence type="ECO:0000256" key="1">
    <source>
        <dbReference type="ARBA" id="ARBA00006432"/>
    </source>
</evidence>
<dbReference type="Pfam" id="PF23562">
    <property type="entry name" value="AMP-binding_C_3"/>
    <property type="match status" value="1"/>
</dbReference>
<dbReference type="InterPro" id="IPR000873">
    <property type="entry name" value="AMP-dep_synth/lig_dom"/>
</dbReference>
<evidence type="ECO:0000256" key="5">
    <source>
        <dbReference type="ARBA" id="ARBA00024484"/>
    </source>
</evidence>
<comment type="catalytic activity">
    <reaction evidence="5">
        <text>a long-chain fatty acid + ATP + CoA = a long-chain fatty acyl-CoA + AMP + diphosphate</text>
        <dbReference type="Rhea" id="RHEA:15421"/>
        <dbReference type="ChEBI" id="CHEBI:30616"/>
        <dbReference type="ChEBI" id="CHEBI:33019"/>
        <dbReference type="ChEBI" id="CHEBI:57287"/>
        <dbReference type="ChEBI" id="CHEBI:57560"/>
        <dbReference type="ChEBI" id="CHEBI:83139"/>
        <dbReference type="ChEBI" id="CHEBI:456215"/>
        <dbReference type="EC" id="6.2.1.3"/>
    </reaction>
    <physiologicalReaction direction="left-to-right" evidence="5">
        <dbReference type="Rhea" id="RHEA:15422"/>
    </physiologicalReaction>
</comment>
<dbReference type="SUPFAM" id="SSF56801">
    <property type="entry name" value="Acetyl-CoA synthetase-like"/>
    <property type="match status" value="1"/>
</dbReference>
<dbReference type="Pfam" id="PF00501">
    <property type="entry name" value="AMP-binding"/>
    <property type="match status" value="1"/>
</dbReference>
<comment type="similarity">
    <text evidence="1">Belongs to the ATP-dependent AMP-binding enzyme family.</text>
</comment>
<evidence type="ECO:0000259" key="7">
    <source>
        <dbReference type="Pfam" id="PF00501"/>
    </source>
</evidence>
<dbReference type="Gene3D" id="3.30.300.30">
    <property type="match status" value="1"/>
</dbReference>
<evidence type="ECO:0000313" key="9">
    <source>
        <dbReference type="Proteomes" id="UP001500571"/>
    </source>
</evidence>
<comment type="caution">
    <text evidence="8">The sequence shown here is derived from an EMBL/GenBank/DDBJ whole genome shotgun (WGS) entry which is preliminary data.</text>
</comment>
<keyword evidence="2 8" id="KW-0436">Ligase</keyword>
<dbReference type="CDD" id="cd05907">
    <property type="entry name" value="VL_LC_FACS_like"/>
    <property type="match status" value="1"/>
</dbReference>
<dbReference type="InterPro" id="IPR020845">
    <property type="entry name" value="AMP-binding_CS"/>
</dbReference>
<gene>
    <name evidence="8" type="primary">fadD11</name>
    <name evidence="8" type="ORF">GCM10009798_17750</name>
</gene>
<evidence type="ECO:0000256" key="4">
    <source>
        <dbReference type="ARBA" id="ARBA00023098"/>
    </source>
</evidence>
<dbReference type="InterPro" id="IPR045851">
    <property type="entry name" value="AMP-bd_C_sf"/>
</dbReference>
<keyword evidence="3" id="KW-0276">Fatty acid metabolism</keyword>
<evidence type="ECO:0000256" key="3">
    <source>
        <dbReference type="ARBA" id="ARBA00022832"/>
    </source>
</evidence>
<organism evidence="8 9">
    <name type="scientific">Nocardioides panacihumi</name>
    <dbReference type="NCBI Taxonomy" id="400774"/>
    <lineage>
        <taxon>Bacteria</taxon>
        <taxon>Bacillati</taxon>
        <taxon>Actinomycetota</taxon>
        <taxon>Actinomycetes</taxon>
        <taxon>Propionibacteriales</taxon>
        <taxon>Nocardioidaceae</taxon>
        <taxon>Nocardioides</taxon>
    </lineage>
</organism>
<name>A0ABN2QV20_9ACTN</name>
<evidence type="ECO:0000256" key="6">
    <source>
        <dbReference type="ARBA" id="ARBA00032875"/>
    </source>
</evidence>
<keyword evidence="4" id="KW-0443">Lipid metabolism</keyword>
<proteinExistence type="inferred from homology"/>
<dbReference type="PANTHER" id="PTHR43272">
    <property type="entry name" value="LONG-CHAIN-FATTY-ACID--COA LIGASE"/>
    <property type="match status" value="1"/>
</dbReference>
<dbReference type="EMBL" id="BAAAPB010000001">
    <property type="protein sequence ID" value="GAA1958570.1"/>
    <property type="molecule type" value="Genomic_DNA"/>
</dbReference>
<accession>A0ABN2QV20</accession>
<feature type="domain" description="AMP-dependent synthetase/ligase" evidence="7">
    <location>
        <begin position="20"/>
        <end position="426"/>
    </location>
</feature>
<sequence length="600" mass="64749">MPLQMTTQQVAAAQSLCHVFQSTVAARPDQVALKAWEDGRSFTWREYGDQVRRIAAGLAGLGVRRGDTVAIMLTNRPEFHLVDAAVMHLGATSYSIYNTFTADQVASLFGSAGSRVAVCEPRFSEVIRTAALQHPDTQVVCIDDAAEDQVSLEALVAMGDPDFDFDASWQAVGRDDLVALIYTSGTTGDPKGVEIAHGNLLYSASTRAAQQSEFTTPEAEERVLSYLPDANLANRFAAHYVPMVTGATVTDVADGRSVLPAFMEIHPSTFMGVPMIWYKLKAMIENAIAAEAPAERAPVEQALSVGREKVKLELAGDPVPEGLATEYAAADAAVLRPWRERFGVDALYYATSGGAPIAPETLEFFLALGVRVCEVYGLTESAASGIANHPDRIRTGTVGQPRNGVEVRLADDGELLLRSPGIMRGYRNDPEKTAEAVDAEGWLHTGDIATVDEDGYVRIVDRKKDMIINSSGKNLAPANIENAIRLACPLAGSVVAVGEGRPHVAALVVLDREQAAAFAADHDITDLRPEALTRDPRVLSAVAEGIERGNERLSRVEQVRAHVVLPTYWDANSDELTATTKVRRKLVHEKYAAEIAALYS</sequence>
<evidence type="ECO:0000256" key="2">
    <source>
        <dbReference type="ARBA" id="ARBA00022598"/>
    </source>
</evidence>
<dbReference type="RefSeq" id="WP_344044401.1">
    <property type="nucleotide sequence ID" value="NZ_BAAAPB010000001.1"/>
</dbReference>
<evidence type="ECO:0000313" key="8">
    <source>
        <dbReference type="EMBL" id="GAA1958570.1"/>
    </source>
</evidence>
<dbReference type="Proteomes" id="UP001500571">
    <property type="component" value="Unassembled WGS sequence"/>
</dbReference>
<keyword evidence="9" id="KW-1185">Reference proteome</keyword>
<dbReference type="GO" id="GO:0016874">
    <property type="term" value="F:ligase activity"/>
    <property type="evidence" value="ECO:0007669"/>
    <property type="project" value="UniProtKB-KW"/>
</dbReference>
<protein>
    <recommendedName>
        <fullName evidence="6">Acyl-CoA synthetase</fullName>
    </recommendedName>
</protein>
<reference evidence="8 9" key="1">
    <citation type="journal article" date="2019" name="Int. J. Syst. Evol. Microbiol.">
        <title>The Global Catalogue of Microorganisms (GCM) 10K type strain sequencing project: providing services to taxonomists for standard genome sequencing and annotation.</title>
        <authorList>
            <consortium name="The Broad Institute Genomics Platform"/>
            <consortium name="The Broad Institute Genome Sequencing Center for Infectious Disease"/>
            <person name="Wu L."/>
            <person name="Ma J."/>
        </authorList>
    </citation>
    <scope>NUCLEOTIDE SEQUENCE [LARGE SCALE GENOMIC DNA]</scope>
    <source>
        <strain evidence="8 9">JCM 15309</strain>
    </source>
</reference>
<dbReference type="PANTHER" id="PTHR43272:SF32">
    <property type="entry name" value="AMP-DEPENDENT SYNTHETASE_LIGASE DOMAIN-CONTAINING PROTEIN"/>
    <property type="match status" value="1"/>
</dbReference>
<dbReference type="Gene3D" id="3.40.50.12780">
    <property type="entry name" value="N-terminal domain of ligase-like"/>
    <property type="match status" value="1"/>
</dbReference>